<dbReference type="EMBL" id="JAIWYP010000002">
    <property type="protein sequence ID" value="KAH3871534.1"/>
    <property type="molecule type" value="Genomic_DNA"/>
</dbReference>
<feature type="compositionally biased region" description="Polar residues" evidence="1">
    <location>
        <begin position="63"/>
        <end position="74"/>
    </location>
</feature>
<dbReference type="Proteomes" id="UP000828390">
    <property type="component" value="Unassembled WGS sequence"/>
</dbReference>
<proteinExistence type="predicted"/>
<comment type="caution">
    <text evidence="2">The sequence shown here is derived from an EMBL/GenBank/DDBJ whole genome shotgun (WGS) entry which is preliminary data.</text>
</comment>
<gene>
    <name evidence="2" type="ORF">DPMN_034737</name>
</gene>
<feature type="region of interest" description="Disordered" evidence="1">
    <location>
        <begin position="37"/>
        <end position="74"/>
    </location>
</feature>
<name>A0A9D4M828_DREPO</name>
<sequence>MVPGIEHRLEQSPFTKRVQGSNKKSMDHSLMKRVLRDTKPGSDAYVASAQTGNRTLHPVANKVSAQTGSQSRDP</sequence>
<accession>A0A9D4M828</accession>
<dbReference type="AlphaFoldDB" id="A0A9D4M828"/>
<organism evidence="2 3">
    <name type="scientific">Dreissena polymorpha</name>
    <name type="common">Zebra mussel</name>
    <name type="synonym">Mytilus polymorpha</name>
    <dbReference type="NCBI Taxonomy" id="45954"/>
    <lineage>
        <taxon>Eukaryota</taxon>
        <taxon>Metazoa</taxon>
        <taxon>Spiralia</taxon>
        <taxon>Lophotrochozoa</taxon>
        <taxon>Mollusca</taxon>
        <taxon>Bivalvia</taxon>
        <taxon>Autobranchia</taxon>
        <taxon>Heteroconchia</taxon>
        <taxon>Euheterodonta</taxon>
        <taxon>Imparidentia</taxon>
        <taxon>Neoheterodontei</taxon>
        <taxon>Myida</taxon>
        <taxon>Dreissenoidea</taxon>
        <taxon>Dreissenidae</taxon>
        <taxon>Dreissena</taxon>
    </lineage>
</organism>
<reference evidence="2" key="2">
    <citation type="submission" date="2020-11" db="EMBL/GenBank/DDBJ databases">
        <authorList>
            <person name="McCartney M.A."/>
            <person name="Auch B."/>
            <person name="Kono T."/>
            <person name="Mallez S."/>
            <person name="Becker A."/>
            <person name="Gohl D.M."/>
            <person name="Silverstein K.A.T."/>
            <person name="Koren S."/>
            <person name="Bechman K.B."/>
            <person name="Herman A."/>
            <person name="Abrahante J.E."/>
            <person name="Garbe J."/>
        </authorList>
    </citation>
    <scope>NUCLEOTIDE SEQUENCE</scope>
    <source>
        <strain evidence="2">Duluth1</strain>
        <tissue evidence="2">Whole animal</tissue>
    </source>
</reference>
<keyword evidence="3" id="KW-1185">Reference proteome</keyword>
<evidence type="ECO:0000256" key="1">
    <source>
        <dbReference type="SAM" id="MobiDB-lite"/>
    </source>
</evidence>
<reference evidence="2" key="1">
    <citation type="journal article" date="2019" name="bioRxiv">
        <title>The Genome of the Zebra Mussel, Dreissena polymorpha: A Resource for Invasive Species Research.</title>
        <authorList>
            <person name="McCartney M.A."/>
            <person name="Auch B."/>
            <person name="Kono T."/>
            <person name="Mallez S."/>
            <person name="Zhang Y."/>
            <person name="Obille A."/>
            <person name="Becker A."/>
            <person name="Abrahante J.E."/>
            <person name="Garbe J."/>
            <person name="Badalamenti J.P."/>
            <person name="Herman A."/>
            <person name="Mangelson H."/>
            <person name="Liachko I."/>
            <person name="Sullivan S."/>
            <person name="Sone E.D."/>
            <person name="Koren S."/>
            <person name="Silverstein K.A.T."/>
            <person name="Beckman K.B."/>
            <person name="Gohl D.M."/>
        </authorList>
    </citation>
    <scope>NUCLEOTIDE SEQUENCE</scope>
    <source>
        <strain evidence="2">Duluth1</strain>
        <tissue evidence="2">Whole animal</tissue>
    </source>
</reference>
<evidence type="ECO:0000313" key="3">
    <source>
        <dbReference type="Proteomes" id="UP000828390"/>
    </source>
</evidence>
<protein>
    <submittedName>
        <fullName evidence="2">Uncharacterized protein</fullName>
    </submittedName>
</protein>
<evidence type="ECO:0000313" key="2">
    <source>
        <dbReference type="EMBL" id="KAH3871534.1"/>
    </source>
</evidence>